<dbReference type="Proteomes" id="UP001286313">
    <property type="component" value="Unassembled WGS sequence"/>
</dbReference>
<evidence type="ECO:0000313" key="1">
    <source>
        <dbReference type="EMBL" id="KAK3865921.1"/>
    </source>
</evidence>
<sequence length="88" mass="10259">MTEQQQPRKCSSVRVVTVKVRTTVYDSRRGYYKETGRDLGILRGFQSTEVFPLVEEERNIKHGEGLTRKELKNNGRNNYLMAKRPVTL</sequence>
<proteinExistence type="predicted"/>
<comment type="caution">
    <text evidence="1">The sequence shown here is derived from an EMBL/GenBank/DDBJ whole genome shotgun (WGS) entry which is preliminary data.</text>
</comment>
<name>A0AAE1F2R2_PETCI</name>
<protein>
    <submittedName>
        <fullName evidence="1">Uncharacterized protein</fullName>
    </submittedName>
</protein>
<dbReference type="AlphaFoldDB" id="A0AAE1F2R2"/>
<accession>A0AAE1F2R2</accession>
<evidence type="ECO:0000313" key="2">
    <source>
        <dbReference type="Proteomes" id="UP001286313"/>
    </source>
</evidence>
<keyword evidence="2" id="KW-1185">Reference proteome</keyword>
<reference evidence="1" key="1">
    <citation type="submission" date="2023-10" db="EMBL/GenBank/DDBJ databases">
        <title>Genome assemblies of two species of porcelain crab, Petrolisthes cinctipes and Petrolisthes manimaculis (Anomura: Porcellanidae).</title>
        <authorList>
            <person name="Angst P."/>
        </authorList>
    </citation>
    <scope>NUCLEOTIDE SEQUENCE</scope>
    <source>
        <strain evidence="1">PB745_01</strain>
        <tissue evidence="1">Gill</tissue>
    </source>
</reference>
<dbReference type="EMBL" id="JAWQEG010003502">
    <property type="protein sequence ID" value="KAK3865921.1"/>
    <property type="molecule type" value="Genomic_DNA"/>
</dbReference>
<organism evidence="1 2">
    <name type="scientific">Petrolisthes cinctipes</name>
    <name type="common">Flat porcelain crab</name>
    <dbReference type="NCBI Taxonomy" id="88211"/>
    <lineage>
        <taxon>Eukaryota</taxon>
        <taxon>Metazoa</taxon>
        <taxon>Ecdysozoa</taxon>
        <taxon>Arthropoda</taxon>
        <taxon>Crustacea</taxon>
        <taxon>Multicrustacea</taxon>
        <taxon>Malacostraca</taxon>
        <taxon>Eumalacostraca</taxon>
        <taxon>Eucarida</taxon>
        <taxon>Decapoda</taxon>
        <taxon>Pleocyemata</taxon>
        <taxon>Anomura</taxon>
        <taxon>Galatheoidea</taxon>
        <taxon>Porcellanidae</taxon>
        <taxon>Petrolisthes</taxon>
    </lineage>
</organism>
<gene>
    <name evidence="1" type="ORF">Pcinc_028521</name>
</gene>